<organism evidence="1">
    <name type="scientific">marine sediment metagenome</name>
    <dbReference type="NCBI Taxonomy" id="412755"/>
    <lineage>
        <taxon>unclassified sequences</taxon>
        <taxon>metagenomes</taxon>
        <taxon>ecological metagenomes</taxon>
    </lineage>
</organism>
<accession>A0A0F9QCR1</accession>
<dbReference type="AlphaFoldDB" id="A0A0F9QCR1"/>
<gene>
    <name evidence="1" type="ORF">LCGC14_0734330</name>
</gene>
<sequence length="186" mass="21059">MIAYYSTEIEVEVDRPLKFEGDVQKYDHRLYTVEAEVDVDDERCELRKVTSLWIDIGGGEKVFVCELDLPAAGLRTLRLRLADDEIRRTIYKMATEIEDDEAADLDRRVANEQRLIEENDTKRNQTPTYPWMVNLDSVREAVLAILPDAAAADFASMAIEQGASEDEAGLIGEVLFEARRRSGGCI</sequence>
<evidence type="ECO:0000313" key="1">
    <source>
        <dbReference type="EMBL" id="KKN40329.1"/>
    </source>
</evidence>
<comment type="caution">
    <text evidence="1">The sequence shown here is derived from an EMBL/GenBank/DDBJ whole genome shotgun (WGS) entry which is preliminary data.</text>
</comment>
<proteinExistence type="predicted"/>
<protein>
    <submittedName>
        <fullName evidence="1">Uncharacterized protein</fullName>
    </submittedName>
</protein>
<dbReference type="EMBL" id="LAZR01001711">
    <property type="protein sequence ID" value="KKN40329.1"/>
    <property type="molecule type" value="Genomic_DNA"/>
</dbReference>
<reference evidence="1" key="1">
    <citation type="journal article" date="2015" name="Nature">
        <title>Complex archaea that bridge the gap between prokaryotes and eukaryotes.</title>
        <authorList>
            <person name="Spang A."/>
            <person name="Saw J.H."/>
            <person name="Jorgensen S.L."/>
            <person name="Zaremba-Niedzwiedzka K."/>
            <person name="Martijn J."/>
            <person name="Lind A.E."/>
            <person name="van Eijk R."/>
            <person name="Schleper C."/>
            <person name="Guy L."/>
            <person name="Ettema T.J."/>
        </authorList>
    </citation>
    <scope>NUCLEOTIDE SEQUENCE</scope>
</reference>
<name>A0A0F9QCR1_9ZZZZ</name>